<dbReference type="EMBL" id="CP066775">
    <property type="protein sequence ID" value="QQL50068.1"/>
    <property type="molecule type" value="Genomic_DNA"/>
</dbReference>
<organism evidence="1 2">
    <name type="scientific">Mucilaginibacter ginkgonis</name>
    <dbReference type="NCBI Taxonomy" id="2682091"/>
    <lineage>
        <taxon>Bacteria</taxon>
        <taxon>Pseudomonadati</taxon>
        <taxon>Bacteroidota</taxon>
        <taxon>Sphingobacteriia</taxon>
        <taxon>Sphingobacteriales</taxon>
        <taxon>Sphingobacteriaceae</taxon>
        <taxon>Mucilaginibacter</taxon>
    </lineage>
</organism>
<reference evidence="1 2" key="1">
    <citation type="submission" date="2020-12" db="EMBL/GenBank/DDBJ databases">
        <title>HMF7856_wgs.fasta genome submission.</title>
        <authorList>
            <person name="Kang H."/>
            <person name="Kim H."/>
            <person name="Joh K."/>
        </authorList>
    </citation>
    <scope>NUCLEOTIDE SEQUENCE [LARGE SCALE GENOMIC DNA]</scope>
    <source>
        <strain evidence="1 2">HMF7856</strain>
    </source>
</reference>
<evidence type="ECO:0000313" key="2">
    <source>
        <dbReference type="Proteomes" id="UP000429232"/>
    </source>
</evidence>
<proteinExistence type="predicted"/>
<dbReference type="RefSeq" id="WP_157523210.1">
    <property type="nucleotide sequence ID" value="NZ_CP066775.1"/>
</dbReference>
<dbReference type="KEGG" id="mgik:GO620_001040"/>
<keyword evidence="2" id="KW-1185">Reference proteome</keyword>
<accession>A0A6I4HUS7</accession>
<gene>
    <name evidence="1" type="ORF">GO620_001040</name>
</gene>
<dbReference type="AlphaFoldDB" id="A0A6I4HUS7"/>
<name>A0A6I4HUS7_9SPHI</name>
<protein>
    <submittedName>
        <fullName evidence="1">Uncharacterized protein</fullName>
    </submittedName>
</protein>
<evidence type="ECO:0000313" key="1">
    <source>
        <dbReference type="EMBL" id="QQL50068.1"/>
    </source>
</evidence>
<sequence length="124" mass="14528">MDKEIALLLAEMLVKQDENTEQIKKINTTLGQFMDHSIKQFDQQQNFNEQFATGFKQQNNFNEKFLKQLDEQQSVSKAMLSELKEIKQTVVNFGDVDARFKALEERENQLENRLSTIERLLKAS</sequence>
<dbReference type="Proteomes" id="UP000429232">
    <property type="component" value="Chromosome"/>
</dbReference>